<accession>A0A1I1SUZ3</accession>
<organism evidence="3 4">
    <name type="scientific">Pseudomonas straminea</name>
    <dbReference type="NCBI Taxonomy" id="47882"/>
    <lineage>
        <taxon>Bacteria</taxon>
        <taxon>Pseudomonadati</taxon>
        <taxon>Pseudomonadota</taxon>
        <taxon>Gammaproteobacteria</taxon>
        <taxon>Pseudomonadales</taxon>
        <taxon>Pseudomonadaceae</taxon>
        <taxon>Phytopseudomonas</taxon>
    </lineage>
</organism>
<feature type="domain" description="Aminotransferase class V" evidence="2">
    <location>
        <begin position="16"/>
        <end position="346"/>
    </location>
</feature>
<evidence type="ECO:0000256" key="1">
    <source>
        <dbReference type="ARBA" id="ARBA00022898"/>
    </source>
</evidence>
<dbReference type="EMBL" id="FOMO01000002">
    <property type="protein sequence ID" value="SFD50162.1"/>
    <property type="molecule type" value="Genomic_DNA"/>
</dbReference>
<dbReference type="InterPro" id="IPR015421">
    <property type="entry name" value="PyrdxlP-dep_Trfase_major"/>
</dbReference>
<dbReference type="Pfam" id="PF00266">
    <property type="entry name" value="Aminotran_5"/>
    <property type="match status" value="1"/>
</dbReference>
<protein>
    <submittedName>
        <fullName evidence="3">Selenocysteine lyase/Cysteine desulfurase</fullName>
    </submittedName>
</protein>
<gene>
    <name evidence="3" type="ORF">SAMN05216372_10291</name>
</gene>
<dbReference type="PANTHER" id="PTHR43586:SF15">
    <property type="entry name" value="BLR3095 PROTEIN"/>
    <property type="match status" value="1"/>
</dbReference>
<dbReference type="Gene3D" id="3.40.640.10">
    <property type="entry name" value="Type I PLP-dependent aspartate aminotransferase-like (Major domain)"/>
    <property type="match status" value="1"/>
</dbReference>
<proteinExistence type="predicted"/>
<keyword evidence="4" id="KW-1185">Reference proteome</keyword>
<evidence type="ECO:0000313" key="3">
    <source>
        <dbReference type="EMBL" id="SFD50162.1"/>
    </source>
</evidence>
<dbReference type="Proteomes" id="UP000243950">
    <property type="component" value="Unassembled WGS sequence"/>
</dbReference>
<dbReference type="AlphaFoldDB" id="A0A1I1SUZ3"/>
<dbReference type="InterPro" id="IPR000192">
    <property type="entry name" value="Aminotrans_V_dom"/>
</dbReference>
<reference evidence="4" key="1">
    <citation type="submission" date="2016-10" db="EMBL/GenBank/DDBJ databases">
        <authorList>
            <person name="Varghese N."/>
            <person name="Submissions S."/>
        </authorList>
    </citation>
    <scope>NUCLEOTIDE SEQUENCE [LARGE SCALE GENOMIC DNA]</scope>
    <source>
        <strain evidence="4">JCM 2783</strain>
    </source>
</reference>
<dbReference type="Gene3D" id="3.90.1150.10">
    <property type="entry name" value="Aspartate Aminotransferase, domain 1"/>
    <property type="match status" value="1"/>
</dbReference>
<dbReference type="GO" id="GO:0016829">
    <property type="term" value="F:lyase activity"/>
    <property type="evidence" value="ECO:0007669"/>
    <property type="project" value="UniProtKB-KW"/>
</dbReference>
<dbReference type="InterPro" id="IPR015424">
    <property type="entry name" value="PyrdxlP-dep_Trfase"/>
</dbReference>
<name>A0A1I1SUZ3_PSEOC</name>
<evidence type="ECO:0000259" key="2">
    <source>
        <dbReference type="Pfam" id="PF00266"/>
    </source>
</evidence>
<dbReference type="PANTHER" id="PTHR43586">
    <property type="entry name" value="CYSTEINE DESULFURASE"/>
    <property type="match status" value="1"/>
</dbReference>
<keyword evidence="3" id="KW-0456">Lyase</keyword>
<dbReference type="RefSeq" id="WP_093501418.1">
    <property type="nucleotide sequence ID" value="NZ_BSSG01000002.1"/>
</dbReference>
<sequence>MNAIIDEFPQPADLYYLNHAAVAPWPARSARAVERFARENIATGARDYAQWLVTERTLRERLARLLNAASRADIALVKNTSEALSFVAFGLDWREGDQVIISTEEFPSNRIVWEALRPRGVEVVQVDLQGGDAEGALLAACTPRTRLMAISAVQYASGLRLALERLGLGCEQRGVLLCVDAIQQLGALAMDVQRSRCAFAMADGHKWMLGPEGLGVFYCRQDLRERLALHEYGWHMLENAGDYDRDEWAPARSARRFECGSPNMLGAMALEASLSLLEEVGMPQVERALHERVQWLLDGLEGMPGVRLLSAQERDRRAGIVTFTADGWDNRQLHERFKAEQIICAQRGGGIRLSPHFYTEARVIEHSLQRVRAILSE</sequence>
<dbReference type="InterPro" id="IPR015422">
    <property type="entry name" value="PyrdxlP-dep_Trfase_small"/>
</dbReference>
<dbReference type="SUPFAM" id="SSF53383">
    <property type="entry name" value="PLP-dependent transferases"/>
    <property type="match status" value="1"/>
</dbReference>
<keyword evidence="1" id="KW-0663">Pyridoxal phosphate</keyword>
<evidence type="ECO:0000313" key="4">
    <source>
        <dbReference type="Proteomes" id="UP000243950"/>
    </source>
</evidence>